<dbReference type="PANTHER" id="PTHR35851">
    <property type="entry name" value="CELL DIVISION PROTEIN FTSQ"/>
    <property type="match status" value="1"/>
</dbReference>
<sequence length="301" mass="33406">MQPLRAPRADARARHGAAPVRRDPAPSRLRYRFHRLWLTPLYRSLMRVGVPTFLILTAMGWYFSNPTNRYAIAEKTAEFRRSIETRPEFMVKLMVIEGASPVVDKAIRELLPVDFPVSSFDLDLAGMQAVVAALDVVEAVDIHIRPGGVMQINISEREPALVWRAPGKLELIDASGHRVASVTERRARPDLPLVAGQGADAEAAEALALIRAAGPLGARLRGLVRVGERRWDMVLADGQMILLPEVSPVAALDQVLALDQAQDLLARNVTHIDMRTPQRPTLRLAEPAVEELRRIRSLSLE</sequence>
<keyword evidence="7 9" id="KW-0472">Membrane</keyword>
<dbReference type="InterPro" id="IPR034746">
    <property type="entry name" value="POTRA"/>
</dbReference>
<comment type="function">
    <text evidence="9">Essential cell division protein.</text>
</comment>
<comment type="caution">
    <text evidence="12">The sequence shown here is derived from an EMBL/GenBank/DDBJ whole genome shotgun (WGS) entry which is preliminary data.</text>
</comment>
<proteinExistence type="inferred from homology"/>
<evidence type="ECO:0000256" key="10">
    <source>
        <dbReference type="SAM" id="MobiDB-lite"/>
    </source>
</evidence>
<evidence type="ECO:0000256" key="6">
    <source>
        <dbReference type="ARBA" id="ARBA00022989"/>
    </source>
</evidence>
<reference evidence="13" key="1">
    <citation type="journal article" date="2019" name="Int. J. Syst. Evol. Microbiol.">
        <title>The Global Catalogue of Microorganisms (GCM) 10K type strain sequencing project: providing services to taxonomists for standard genome sequencing and annotation.</title>
        <authorList>
            <consortium name="The Broad Institute Genomics Platform"/>
            <consortium name="The Broad Institute Genome Sequencing Center for Infectious Disease"/>
            <person name="Wu L."/>
            <person name="Ma J."/>
        </authorList>
    </citation>
    <scope>NUCLEOTIDE SEQUENCE [LARGE SCALE GENOMIC DNA]</scope>
    <source>
        <strain evidence="13">CGMCC 1.12922</strain>
    </source>
</reference>
<evidence type="ECO:0000256" key="8">
    <source>
        <dbReference type="ARBA" id="ARBA00023306"/>
    </source>
</evidence>
<keyword evidence="3 9" id="KW-0997">Cell inner membrane</keyword>
<dbReference type="Proteomes" id="UP000617355">
    <property type="component" value="Unassembled WGS sequence"/>
</dbReference>
<dbReference type="InterPro" id="IPR045335">
    <property type="entry name" value="FtsQ_C_sf"/>
</dbReference>
<evidence type="ECO:0000256" key="4">
    <source>
        <dbReference type="ARBA" id="ARBA00022618"/>
    </source>
</evidence>
<evidence type="ECO:0000256" key="3">
    <source>
        <dbReference type="ARBA" id="ARBA00022519"/>
    </source>
</evidence>
<dbReference type="InterPro" id="IPR026579">
    <property type="entry name" value="FtsQ"/>
</dbReference>
<evidence type="ECO:0000313" key="13">
    <source>
        <dbReference type="Proteomes" id="UP000617355"/>
    </source>
</evidence>
<dbReference type="PANTHER" id="PTHR35851:SF1">
    <property type="entry name" value="CELL DIVISION PROTEIN FTSQ"/>
    <property type="match status" value="1"/>
</dbReference>
<feature type="domain" description="POTRA" evidence="11">
    <location>
        <begin position="89"/>
        <end position="157"/>
    </location>
</feature>
<dbReference type="Pfam" id="PF03799">
    <property type="entry name" value="FtsQ_DivIB_C"/>
    <property type="match status" value="1"/>
</dbReference>
<keyword evidence="13" id="KW-1185">Reference proteome</keyword>
<evidence type="ECO:0000256" key="2">
    <source>
        <dbReference type="ARBA" id="ARBA00022475"/>
    </source>
</evidence>
<keyword evidence="6 9" id="KW-1133">Transmembrane helix</keyword>
<evidence type="ECO:0000256" key="1">
    <source>
        <dbReference type="ARBA" id="ARBA00004370"/>
    </source>
</evidence>
<dbReference type="PROSITE" id="PS51779">
    <property type="entry name" value="POTRA"/>
    <property type="match status" value="1"/>
</dbReference>
<evidence type="ECO:0000259" key="11">
    <source>
        <dbReference type="PROSITE" id="PS51779"/>
    </source>
</evidence>
<accession>A0ABQ1QRM1</accession>
<keyword evidence="4 9" id="KW-0132">Cell division</keyword>
<dbReference type="EMBL" id="BMGI01000005">
    <property type="protein sequence ID" value="GGD42590.1"/>
    <property type="molecule type" value="Genomic_DNA"/>
</dbReference>
<evidence type="ECO:0000256" key="5">
    <source>
        <dbReference type="ARBA" id="ARBA00022692"/>
    </source>
</evidence>
<evidence type="ECO:0000256" key="9">
    <source>
        <dbReference type="HAMAP-Rule" id="MF_00911"/>
    </source>
</evidence>
<dbReference type="RefSeq" id="WP_308418953.1">
    <property type="nucleotide sequence ID" value="NZ_BMGI01000005.1"/>
</dbReference>
<evidence type="ECO:0000313" key="12">
    <source>
        <dbReference type="EMBL" id="GGD42590.1"/>
    </source>
</evidence>
<evidence type="ECO:0000256" key="7">
    <source>
        <dbReference type="ARBA" id="ARBA00023136"/>
    </source>
</evidence>
<dbReference type="InterPro" id="IPR005548">
    <property type="entry name" value="Cell_div_FtsQ/DivIB_C"/>
</dbReference>
<dbReference type="Gene3D" id="3.40.50.11690">
    <property type="entry name" value="Cell division protein FtsQ/DivIB"/>
    <property type="match status" value="1"/>
</dbReference>
<dbReference type="HAMAP" id="MF_00911">
    <property type="entry name" value="FtsQ_subfam"/>
    <property type="match status" value="1"/>
</dbReference>
<keyword evidence="8 9" id="KW-0131">Cell cycle</keyword>
<comment type="subcellular location">
    <subcellularLocation>
        <location evidence="9">Cell inner membrane</location>
        <topology evidence="9">Single-pass type II membrane protein</topology>
    </subcellularLocation>
    <subcellularLocation>
        <location evidence="1">Membrane</location>
    </subcellularLocation>
    <text evidence="9">Localizes to the division septum.</text>
</comment>
<keyword evidence="5 9" id="KW-0812">Transmembrane</keyword>
<comment type="similarity">
    <text evidence="9">Belongs to the FtsQ/DivIB family. FtsQ subfamily.</text>
</comment>
<dbReference type="GO" id="GO:0051301">
    <property type="term" value="P:cell division"/>
    <property type="evidence" value="ECO:0007669"/>
    <property type="project" value="UniProtKB-KW"/>
</dbReference>
<name>A0ABQ1QRM1_9RHOB</name>
<organism evidence="12 13">
    <name type="scientific">Sinisalibacter lacisalsi</name>
    <dbReference type="NCBI Taxonomy" id="1526570"/>
    <lineage>
        <taxon>Bacteria</taxon>
        <taxon>Pseudomonadati</taxon>
        <taxon>Pseudomonadota</taxon>
        <taxon>Alphaproteobacteria</taxon>
        <taxon>Rhodobacterales</taxon>
        <taxon>Roseobacteraceae</taxon>
        <taxon>Sinisalibacter</taxon>
    </lineage>
</organism>
<feature type="region of interest" description="Disordered" evidence="10">
    <location>
        <begin position="1"/>
        <end position="23"/>
    </location>
</feature>
<protein>
    <recommendedName>
        <fullName evidence="9">Cell division protein FtsQ</fullName>
    </recommendedName>
</protein>
<gene>
    <name evidence="9 12" type="primary">ftsQ</name>
    <name evidence="12" type="ORF">GCM10011358_28030</name>
</gene>
<keyword evidence="2 9" id="KW-1003">Cell membrane</keyword>